<gene>
    <name evidence="1" type="primary">AVEN_220458_1</name>
    <name evidence="1" type="ORF">TNCT_657811</name>
</gene>
<dbReference type="OrthoDB" id="6424302at2759"/>
<feature type="non-terminal residue" evidence="1">
    <location>
        <position position="1"/>
    </location>
</feature>
<reference evidence="1" key="1">
    <citation type="submission" date="2020-07" db="EMBL/GenBank/DDBJ databases">
        <title>Multicomponent nature underlies the extraordinary mechanical properties of spider dragline silk.</title>
        <authorList>
            <person name="Kono N."/>
            <person name="Nakamura H."/>
            <person name="Mori M."/>
            <person name="Yoshida Y."/>
            <person name="Ohtoshi R."/>
            <person name="Malay A.D."/>
            <person name="Moran D.A.P."/>
            <person name="Tomita M."/>
            <person name="Numata K."/>
            <person name="Arakawa K."/>
        </authorList>
    </citation>
    <scope>NUCLEOTIDE SEQUENCE</scope>
</reference>
<organism evidence="1 2">
    <name type="scientific">Trichonephila clavata</name>
    <name type="common">Joro spider</name>
    <name type="synonym">Nephila clavata</name>
    <dbReference type="NCBI Taxonomy" id="2740835"/>
    <lineage>
        <taxon>Eukaryota</taxon>
        <taxon>Metazoa</taxon>
        <taxon>Ecdysozoa</taxon>
        <taxon>Arthropoda</taxon>
        <taxon>Chelicerata</taxon>
        <taxon>Arachnida</taxon>
        <taxon>Araneae</taxon>
        <taxon>Araneomorphae</taxon>
        <taxon>Entelegynae</taxon>
        <taxon>Araneoidea</taxon>
        <taxon>Nephilidae</taxon>
        <taxon>Trichonephila</taxon>
    </lineage>
</organism>
<dbReference type="AlphaFoldDB" id="A0A8X6IUD6"/>
<sequence length="226" mass="25515">MLSSFKAWNVYFTLICTITISNTNKLIILFAPCEESVTNILHLVRKAVGHHFVHKVESHPKHLFRNKDTRPSRHDLNDACHWVSEGTVAVLAVTSSDLEWEGIDTTAHEFQLPHLVTSDTCSVPCDTAPLVAPQHLELVIFEYLKDEFLHDVILLHEGNGDDGTLLAYLMNMHSVRMSHLQATEAPGFLKTVERYFDTWNMADLTDEGRMLISLGNGHIADQIVMN</sequence>
<accession>A0A8X6IUD6</accession>
<protein>
    <submittedName>
        <fullName evidence="1">Uncharacterized protein</fullName>
    </submittedName>
</protein>
<proteinExistence type="predicted"/>
<evidence type="ECO:0000313" key="1">
    <source>
        <dbReference type="EMBL" id="GFR01223.1"/>
    </source>
</evidence>
<dbReference type="EMBL" id="BMAO01025215">
    <property type="protein sequence ID" value="GFR01223.1"/>
    <property type="molecule type" value="Genomic_DNA"/>
</dbReference>
<name>A0A8X6IUD6_TRICU</name>
<evidence type="ECO:0000313" key="2">
    <source>
        <dbReference type="Proteomes" id="UP000887116"/>
    </source>
</evidence>
<comment type="caution">
    <text evidence="1">The sequence shown here is derived from an EMBL/GenBank/DDBJ whole genome shotgun (WGS) entry which is preliminary data.</text>
</comment>
<keyword evidence="2" id="KW-1185">Reference proteome</keyword>
<dbReference type="Proteomes" id="UP000887116">
    <property type="component" value="Unassembled WGS sequence"/>
</dbReference>